<dbReference type="GO" id="GO:0045429">
    <property type="term" value="P:positive regulation of nitric oxide biosynthetic process"/>
    <property type="evidence" value="ECO:0007669"/>
    <property type="project" value="TreeGrafter"/>
</dbReference>
<dbReference type="PANTHER" id="PTHR12737:SF9">
    <property type="entry name" value="DIMETHYLARGININASE"/>
    <property type="match status" value="1"/>
</dbReference>
<reference evidence="4" key="1">
    <citation type="submission" date="2024-07" db="EMBL/GenBank/DDBJ databases">
        <title>Halotolerant mesophilic bacterium Ornithinibacillus sp. 4-3, sp. nov., isolated from soil.</title>
        <authorList>
            <person name="Sidarenka A.V."/>
            <person name="Guliayeva D.E."/>
            <person name="Leanovich S.I."/>
            <person name="Hileuskaya K.S."/>
            <person name="Akhremchuk A.E."/>
            <person name="Sikolenko M.A."/>
            <person name="Valentovich L.N."/>
        </authorList>
    </citation>
    <scope>NUCLEOTIDE SEQUENCE</scope>
    <source>
        <strain evidence="4">4-3</strain>
    </source>
</reference>
<evidence type="ECO:0000256" key="3">
    <source>
        <dbReference type="PIRSR" id="PIRSR633199-1"/>
    </source>
</evidence>
<comment type="similarity">
    <text evidence="1">Belongs to the DDAH family.</text>
</comment>
<gene>
    <name evidence="4" type="ORF">AB4Y30_16355</name>
</gene>
<dbReference type="GO" id="GO:0016403">
    <property type="term" value="F:dimethylargininase activity"/>
    <property type="evidence" value="ECO:0007669"/>
    <property type="project" value="TreeGrafter"/>
</dbReference>
<organism evidence="4">
    <name type="scientific">Ornithinibacillus sp. 4-3</name>
    <dbReference type="NCBI Taxonomy" id="3231488"/>
    <lineage>
        <taxon>Bacteria</taxon>
        <taxon>Bacillati</taxon>
        <taxon>Bacillota</taxon>
        <taxon>Bacilli</taxon>
        <taxon>Bacillales</taxon>
        <taxon>Bacillaceae</taxon>
        <taxon>Ornithinibacillus</taxon>
    </lineage>
</organism>
<evidence type="ECO:0000256" key="2">
    <source>
        <dbReference type="ARBA" id="ARBA00022801"/>
    </source>
</evidence>
<dbReference type="EMBL" id="CP162599">
    <property type="protein sequence ID" value="XDK32557.1"/>
    <property type="molecule type" value="Genomic_DNA"/>
</dbReference>
<protein>
    <submittedName>
        <fullName evidence="4">Dimethylarginine dimethylaminohydrolase family protein</fullName>
    </submittedName>
</protein>
<name>A0AB39HPJ0_9BACI</name>
<evidence type="ECO:0000256" key="1">
    <source>
        <dbReference type="ARBA" id="ARBA00008532"/>
    </source>
</evidence>
<dbReference type="GO" id="GO:0006525">
    <property type="term" value="P:arginine metabolic process"/>
    <property type="evidence" value="ECO:0007669"/>
    <property type="project" value="TreeGrafter"/>
</dbReference>
<dbReference type="SUPFAM" id="SSF55909">
    <property type="entry name" value="Pentein"/>
    <property type="match status" value="1"/>
</dbReference>
<dbReference type="GO" id="GO:0000052">
    <property type="term" value="P:citrulline metabolic process"/>
    <property type="evidence" value="ECO:0007669"/>
    <property type="project" value="TreeGrafter"/>
</dbReference>
<dbReference type="PANTHER" id="PTHR12737">
    <property type="entry name" value="DIMETHYLARGININE DIMETHYLAMINOHYDROLASE"/>
    <property type="match status" value="1"/>
</dbReference>
<sequence>MKFTHVIVKKPSKSYVEGLTTSDLGKPDYEQALVQHDHYIKALEKCGVDVTILPADEAFPDSTFVEDTAVISEKCAVITNPGAASRRDEIIAMEKELSKRFDTLEHIHSPGTLEGGDVLQINDHFYIGISDRTNEEGAKQLKEILEKHDYVATIVSLEEFFHLKTGLSYLNNGDLVVAGEFIDHEVFKDFNKIVVEDDEMYAANCIHVNDYVIIPKGFDNTKKKITEAGYQVIELEMSEFQKQDGGLSCLSLRFKQ</sequence>
<dbReference type="GO" id="GO:0016597">
    <property type="term" value="F:amino acid binding"/>
    <property type="evidence" value="ECO:0007669"/>
    <property type="project" value="TreeGrafter"/>
</dbReference>
<accession>A0AB39HPJ0</accession>
<dbReference type="RefSeq" id="WP_368653245.1">
    <property type="nucleotide sequence ID" value="NZ_CP162599.1"/>
</dbReference>
<dbReference type="AlphaFoldDB" id="A0AB39HPJ0"/>
<dbReference type="InterPro" id="IPR033199">
    <property type="entry name" value="DDAH-like"/>
</dbReference>
<evidence type="ECO:0000313" key="4">
    <source>
        <dbReference type="EMBL" id="XDK32557.1"/>
    </source>
</evidence>
<feature type="active site" description="Nucleophile" evidence="3">
    <location>
        <position position="249"/>
    </location>
</feature>
<dbReference type="Pfam" id="PF19420">
    <property type="entry name" value="DDAH_eukar"/>
    <property type="match status" value="1"/>
</dbReference>
<keyword evidence="2" id="KW-0378">Hydrolase</keyword>
<feature type="active site" description="Proton donor" evidence="3">
    <location>
        <position position="162"/>
    </location>
</feature>
<proteinExistence type="inferred from homology"/>
<dbReference type="Gene3D" id="3.75.10.10">
    <property type="entry name" value="L-arginine/glycine Amidinotransferase, Chain A"/>
    <property type="match status" value="1"/>
</dbReference>